<evidence type="ECO:0008006" key="3">
    <source>
        <dbReference type="Google" id="ProtNLM"/>
    </source>
</evidence>
<evidence type="ECO:0000313" key="2">
    <source>
        <dbReference type="Proteomes" id="UP001187531"/>
    </source>
</evidence>
<organism evidence="1 2">
    <name type="scientific">Artemia franciscana</name>
    <name type="common">Brine shrimp</name>
    <name type="synonym">Artemia sanfranciscana</name>
    <dbReference type="NCBI Taxonomy" id="6661"/>
    <lineage>
        <taxon>Eukaryota</taxon>
        <taxon>Metazoa</taxon>
        <taxon>Ecdysozoa</taxon>
        <taxon>Arthropoda</taxon>
        <taxon>Crustacea</taxon>
        <taxon>Branchiopoda</taxon>
        <taxon>Anostraca</taxon>
        <taxon>Artemiidae</taxon>
        <taxon>Artemia</taxon>
    </lineage>
</organism>
<accession>A0AA88KY65</accession>
<comment type="caution">
    <text evidence="1">The sequence shown here is derived from an EMBL/GenBank/DDBJ whole genome shotgun (WGS) entry which is preliminary data.</text>
</comment>
<dbReference type="InterPro" id="IPR036691">
    <property type="entry name" value="Endo/exonu/phosph_ase_sf"/>
</dbReference>
<proteinExistence type="predicted"/>
<dbReference type="Proteomes" id="UP001187531">
    <property type="component" value="Unassembled WGS sequence"/>
</dbReference>
<name>A0AA88KY65_ARTSF</name>
<protein>
    <recommendedName>
        <fullName evidence="3">Endonuclease/exonuclease/phosphatase domain-containing protein</fullName>
    </recommendedName>
</protein>
<keyword evidence="2" id="KW-1185">Reference proteome</keyword>
<dbReference type="EMBL" id="JAVRJZ010000020">
    <property type="protein sequence ID" value="KAK2706394.1"/>
    <property type="molecule type" value="Genomic_DNA"/>
</dbReference>
<dbReference type="SUPFAM" id="SSF56219">
    <property type="entry name" value="DNase I-like"/>
    <property type="match status" value="1"/>
</dbReference>
<gene>
    <name evidence="1" type="ORF">QYM36_016438</name>
</gene>
<dbReference type="AlphaFoldDB" id="A0AA88KY65"/>
<dbReference type="Gene3D" id="3.60.10.10">
    <property type="entry name" value="Endonuclease/exonuclease/phosphatase"/>
    <property type="match status" value="1"/>
</dbReference>
<sequence length="208" mass="23687">MRQYDLDILTMSEVRWPGSGLEKLPSRQESRREHGVALMMTRETSQSLVKWQPVSSRTLTARFSSQHAKLSLVVCYALTNEASDDIKRKFHRTLQSVARNIPRQDIACFVNFNAKIGDDRKYCPQSIGCNDFGNWNENGELLMDLVLSNDLVIGGSLFQHHDVHRYSWPSPDGVARNQIDHCLVSRKWCTSLIDIRSHRGVDSGQITA</sequence>
<evidence type="ECO:0000313" key="1">
    <source>
        <dbReference type="EMBL" id="KAK2706394.1"/>
    </source>
</evidence>
<reference evidence="1" key="1">
    <citation type="submission" date="2023-07" db="EMBL/GenBank/DDBJ databases">
        <title>Chromosome-level genome assembly of Artemia franciscana.</title>
        <authorList>
            <person name="Jo E."/>
        </authorList>
    </citation>
    <scope>NUCLEOTIDE SEQUENCE</scope>
    <source>
        <tissue evidence="1">Whole body</tissue>
    </source>
</reference>